<dbReference type="PANTHER" id="PTHR46825">
    <property type="entry name" value="D-ALANYL-D-ALANINE-CARBOXYPEPTIDASE/ENDOPEPTIDASE AMPH"/>
    <property type="match status" value="1"/>
</dbReference>
<dbReference type="InterPro" id="IPR050491">
    <property type="entry name" value="AmpC-like"/>
</dbReference>
<dbReference type="Proteomes" id="UP000199534">
    <property type="component" value="Unassembled WGS sequence"/>
</dbReference>
<keyword evidence="4" id="KW-1185">Reference proteome</keyword>
<reference evidence="3 4" key="1">
    <citation type="submission" date="2016-10" db="EMBL/GenBank/DDBJ databases">
        <authorList>
            <person name="de Groot N.N."/>
        </authorList>
    </citation>
    <scope>NUCLEOTIDE SEQUENCE [LARGE SCALE GENOMIC DNA]</scope>
    <source>
        <strain evidence="3 4">DSM 21019</strain>
    </source>
</reference>
<evidence type="ECO:0000256" key="1">
    <source>
        <dbReference type="SAM" id="SignalP"/>
    </source>
</evidence>
<accession>A0A1I6HC24</accession>
<feature type="chain" id="PRO_5011470757" evidence="1">
    <location>
        <begin position="21"/>
        <end position="358"/>
    </location>
</feature>
<dbReference type="Pfam" id="PF00144">
    <property type="entry name" value="Beta-lactamase"/>
    <property type="match status" value="1"/>
</dbReference>
<evidence type="ECO:0000313" key="3">
    <source>
        <dbReference type="EMBL" id="SFR52022.1"/>
    </source>
</evidence>
<dbReference type="EMBL" id="FOYQ01000002">
    <property type="protein sequence ID" value="SFR52022.1"/>
    <property type="molecule type" value="Genomic_DNA"/>
</dbReference>
<organism evidence="3 4">
    <name type="scientific">Robiginitalea myxolifaciens</name>
    <dbReference type="NCBI Taxonomy" id="400055"/>
    <lineage>
        <taxon>Bacteria</taxon>
        <taxon>Pseudomonadati</taxon>
        <taxon>Bacteroidota</taxon>
        <taxon>Flavobacteriia</taxon>
        <taxon>Flavobacteriales</taxon>
        <taxon>Flavobacteriaceae</taxon>
        <taxon>Robiginitalea</taxon>
    </lineage>
</organism>
<keyword evidence="1" id="KW-0732">Signal</keyword>
<dbReference type="OrthoDB" id="9793489at2"/>
<dbReference type="InterPro" id="IPR012338">
    <property type="entry name" value="Beta-lactam/transpept-like"/>
</dbReference>
<evidence type="ECO:0000313" key="4">
    <source>
        <dbReference type="Proteomes" id="UP000199534"/>
    </source>
</evidence>
<dbReference type="Gene3D" id="3.40.710.10">
    <property type="entry name" value="DD-peptidase/beta-lactamase superfamily"/>
    <property type="match status" value="1"/>
</dbReference>
<dbReference type="AlphaFoldDB" id="A0A1I6HC24"/>
<evidence type="ECO:0000259" key="2">
    <source>
        <dbReference type="Pfam" id="PF00144"/>
    </source>
</evidence>
<dbReference type="PANTHER" id="PTHR46825:SF9">
    <property type="entry name" value="BETA-LACTAMASE-RELATED DOMAIN-CONTAINING PROTEIN"/>
    <property type="match status" value="1"/>
</dbReference>
<dbReference type="InterPro" id="IPR001466">
    <property type="entry name" value="Beta-lactam-related"/>
</dbReference>
<protein>
    <submittedName>
        <fullName evidence="3">CubicO group peptidase, beta-lactamase class C family</fullName>
    </submittedName>
</protein>
<sequence length="358" mass="39300">MKTISKSLVAFLLFGFQLSAQDTFNPETALADLTGKKRNIGIAAGYSIDGELVWSGAEGFLCEGESDAFSTSTLTRIASIAKNFTAVAIMQLAEKDVLDLEAPISTYLENLPQDKQGITTKQLLAHTSGVSQYLDEKEIENTKHFGTLEEAMQVFINRPLLFEPGSKYFYTTYGYVILGRIIEETADMSYWEYMEKNIFAVAGMNNTTIEEIGKSYPNKSCLYHNNGRKAKAGKQNDLSNRIPGGGFHSTLEDVLKFGNALLEGKLIPLEVLENMTQPQPVEYDGNKYSLGWFLYGPAPIENVVIGHSGGQTGCTSQLMIVPKSKTVVVVLSNTSGNYPQIATYASNLVGYSERQKAP</sequence>
<dbReference type="STRING" id="400055.SAMN04490243_2543"/>
<feature type="domain" description="Beta-lactamase-related" evidence="2">
    <location>
        <begin position="31"/>
        <end position="337"/>
    </location>
</feature>
<name>A0A1I6HC24_9FLAO</name>
<dbReference type="SUPFAM" id="SSF56601">
    <property type="entry name" value="beta-lactamase/transpeptidase-like"/>
    <property type="match status" value="1"/>
</dbReference>
<feature type="signal peptide" evidence="1">
    <location>
        <begin position="1"/>
        <end position="20"/>
    </location>
</feature>
<proteinExistence type="predicted"/>
<dbReference type="RefSeq" id="WP_092982929.1">
    <property type="nucleotide sequence ID" value="NZ_FOYQ01000002.1"/>
</dbReference>
<gene>
    <name evidence="3" type="ORF">SAMN04490243_2543</name>
</gene>